<comment type="caution">
    <text evidence="6">The sequence shown here is derived from an EMBL/GenBank/DDBJ whole genome shotgun (WGS) entry which is preliminary data.</text>
</comment>
<dbReference type="Pfam" id="PF07690">
    <property type="entry name" value="MFS_1"/>
    <property type="match status" value="1"/>
</dbReference>
<dbReference type="PANTHER" id="PTHR42718">
    <property type="entry name" value="MAJOR FACILITATOR SUPERFAMILY MULTIDRUG TRANSPORTER MFSC"/>
    <property type="match status" value="1"/>
</dbReference>
<dbReference type="Gene3D" id="1.20.1250.20">
    <property type="entry name" value="MFS general substrate transporter like domains"/>
    <property type="match status" value="1"/>
</dbReference>
<reference evidence="6" key="1">
    <citation type="submission" date="2021-01" db="EMBL/GenBank/DDBJ databases">
        <title>Whole genome shotgun sequence of Sinosporangium siamense NBRC 109515.</title>
        <authorList>
            <person name="Komaki H."/>
            <person name="Tamura T."/>
        </authorList>
    </citation>
    <scope>NUCLEOTIDE SEQUENCE</scope>
    <source>
        <strain evidence="6">NBRC 109515</strain>
    </source>
</reference>
<organism evidence="6 7">
    <name type="scientific">Sinosporangium siamense</name>
    <dbReference type="NCBI Taxonomy" id="1367973"/>
    <lineage>
        <taxon>Bacteria</taxon>
        <taxon>Bacillati</taxon>
        <taxon>Actinomycetota</taxon>
        <taxon>Actinomycetes</taxon>
        <taxon>Streptosporangiales</taxon>
        <taxon>Streptosporangiaceae</taxon>
        <taxon>Sinosporangium</taxon>
    </lineage>
</organism>
<dbReference type="AlphaFoldDB" id="A0A919RL27"/>
<evidence type="ECO:0000256" key="5">
    <source>
        <dbReference type="SAM" id="Phobius"/>
    </source>
</evidence>
<keyword evidence="2 5" id="KW-0812">Transmembrane</keyword>
<evidence type="ECO:0008006" key="8">
    <source>
        <dbReference type="Google" id="ProtNLM"/>
    </source>
</evidence>
<dbReference type="InterPro" id="IPR036259">
    <property type="entry name" value="MFS_trans_sf"/>
</dbReference>
<name>A0A919RL27_9ACTN</name>
<keyword evidence="7" id="KW-1185">Reference proteome</keyword>
<evidence type="ECO:0000313" key="7">
    <source>
        <dbReference type="Proteomes" id="UP000606172"/>
    </source>
</evidence>
<dbReference type="RefSeq" id="WP_204027987.1">
    <property type="nucleotide sequence ID" value="NZ_BOOW01000028.1"/>
</dbReference>
<dbReference type="SUPFAM" id="SSF103473">
    <property type="entry name" value="MFS general substrate transporter"/>
    <property type="match status" value="1"/>
</dbReference>
<dbReference type="GO" id="GO:0022857">
    <property type="term" value="F:transmembrane transporter activity"/>
    <property type="evidence" value="ECO:0007669"/>
    <property type="project" value="InterPro"/>
</dbReference>
<evidence type="ECO:0000313" key="6">
    <source>
        <dbReference type="EMBL" id="GII94061.1"/>
    </source>
</evidence>
<protein>
    <recommendedName>
        <fullName evidence="8">MFS transporter</fullName>
    </recommendedName>
</protein>
<keyword evidence="4 5" id="KW-0472">Membrane</keyword>
<evidence type="ECO:0000256" key="4">
    <source>
        <dbReference type="ARBA" id="ARBA00023136"/>
    </source>
</evidence>
<feature type="transmembrane region" description="Helical" evidence="5">
    <location>
        <begin position="77"/>
        <end position="94"/>
    </location>
</feature>
<gene>
    <name evidence="6" type="ORF">Ssi02_42920</name>
</gene>
<feature type="transmembrane region" description="Helical" evidence="5">
    <location>
        <begin position="36"/>
        <end position="57"/>
    </location>
</feature>
<dbReference type="InterPro" id="IPR011701">
    <property type="entry name" value="MFS"/>
</dbReference>
<dbReference type="Proteomes" id="UP000606172">
    <property type="component" value="Unassembled WGS sequence"/>
</dbReference>
<feature type="transmembrane region" description="Helical" evidence="5">
    <location>
        <begin position="106"/>
        <end position="125"/>
    </location>
</feature>
<evidence type="ECO:0000256" key="3">
    <source>
        <dbReference type="ARBA" id="ARBA00022989"/>
    </source>
</evidence>
<accession>A0A919RL27</accession>
<dbReference type="EMBL" id="BOOW01000028">
    <property type="protein sequence ID" value="GII94061.1"/>
    <property type="molecule type" value="Genomic_DNA"/>
</dbReference>
<dbReference type="GO" id="GO:0016020">
    <property type="term" value="C:membrane"/>
    <property type="evidence" value="ECO:0007669"/>
    <property type="project" value="UniProtKB-SubCell"/>
</dbReference>
<sequence length="142" mass="13720">MPARLTVGAGLLLIGAGALTQGTLDAGSTGLSLAPGLIPTGLGVGTAVPALTSAAMAYAPPRRAGMTAGAVNTARQLGYALGIAVVGILFQSGSAAGSPTSGLNEVYWASAVSGVLAGLLVLAVVRGRRPAGAEPEGSQARR</sequence>
<evidence type="ECO:0000256" key="1">
    <source>
        <dbReference type="ARBA" id="ARBA00004141"/>
    </source>
</evidence>
<evidence type="ECO:0000256" key="2">
    <source>
        <dbReference type="ARBA" id="ARBA00022692"/>
    </source>
</evidence>
<dbReference type="PANTHER" id="PTHR42718:SF49">
    <property type="entry name" value="EXPORT PROTEIN"/>
    <property type="match status" value="1"/>
</dbReference>
<proteinExistence type="predicted"/>
<keyword evidence="3 5" id="KW-1133">Transmembrane helix</keyword>
<comment type="subcellular location">
    <subcellularLocation>
        <location evidence="1">Membrane</location>
        <topology evidence="1">Multi-pass membrane protein</topology>
    </subcellularLocation>
</comment>